<sequence length="54" mass="6294">MVLVMNLVKSILPKKSTSVFILIGILTPAYYDFRYNIATRFHFIREQVTNGMIE</sequence>
<dbReference type="AlphaFoldDB" id="A0A2K3KP77"/>
<evidence type="ECO:0000313" key="2">
    <source>
        <dbReference type="Proteomes" id="UP000236291"/>
    </source>
</evidence>
<gene>
    <name evidence="1" type="ORF">L195_g055988</name>
</gene>
<protein>
    <submittedName>
        <fullName evidence="1">Uncharacterized protein</fullName>
    </submittedName>
</protein>
<dbReference type="Proteomes" id="UP000236291">
    <property type="component" value="Unassembled WGS sequence"/>
</dbReference>
<accession>A0A2K3KP77</accession>
<comment type="caution">
    <text evidence="1">The sequence shown here is derived from an EMBL/GenBank/DDBJ whole genome shotgun (WGS) entry which is preliminary data.</text>
</comment>
<feature type="non-terminal residue" evidence="1">
    <location>
        <position position="54"/>
    </location>
</feature>
<dbReference type="EMBL" id="ASHM01104179">
    <property type="protein sequence ID" value="PNX68107.1"/>
    <property type="molecule type" value="Genomic_DNA"/>
</dbReference>
<reference evidence="1 2" key="2">
    <citation type="journal article" date="2017" name="Front. Plant Sci.">
        <title>Gene Classification and Mining of Molecular Markers Useful in Red Clover (Trifolium pratense) Breeding.</title>
        <authorList>
            <person name="Istvanek J."/>
            <person name="Dluhosova J."/>
            <person name="Dluhos P."/>
            <person name="Patkova L."/>
            <person name="Nedelnik J."/>
            <person name="Repkova J."/>
        </authorList>
    </citation>
    <scope>NUCLEOTIDE SEQUENCE [LARGE SCALE GENOMIC DNA]</scope>
    <source>
        <strain evidence="2">cv. Tatra</strain>
        <tissue evidence="1">Young leaves</tissue>
    </source>
</reference>
<reference evidence="1 2" key="1">
    <citation type="journal article" date="2014" name="Am. J. Bot.">
        <title>Genome assembly and annotation for red clover (Trifolium pratense; Fabaceae).</title>
        <authorList>
            <person name="Istvanek J."/>
            <person name="Jaros M."/>
            <person name="Krenek A."/>
            <person name="Repkova J."/>
        </authorList>
    </citation>
    <scope>NUCLEOTIDE SEQUENCE [LARGE SCALE GENOMIC DNA]</scope>
    <source>
        <strain evidence="2">cv. Tatra</strain>
        <tissue evidence="1">Young leaves</tissue>
    </source>
</reference>
<proteinExistence type="predicted"/>
<name>A0A2K3KP77_TRIPR</name>
<organism evidence="1 2">
    <name type="scientific">Trifolium pratense</name>
    <name type="common">Red clover</name>
    <dbReference type="NCBI Taxonomy" id="57577"/>
    <lineage>
        <taxon>Eukaryota</taxon>
        <taxon>Viridiplantae</taxon>
        <taxon>Streptophyta</taxon>
        <taxon>Embryophyta</taxon>
        <taxon>Tracheophyta</taxon>
        <taxon>Spermatophyta</taxon>
        <taxon>Magnoliopsida</taxon>
        <taxon>eudicotyledons</taxon>
        <taxon>Gunneridae</taxon>
        <taxon>Pentapetalae</taxon>
        <taxon>rosids</taxon>
        <taxon>fabids</taxon>
        <taxon>Fabales</taxon>
        <taxon>Fabaceae</taxon>
        <taxon>Papilionoideae</taxon>
        <taxon>50 kb inversion clade</taxon>
        <taxon>NPAAA clade</taxon>
        <taxon>Hologalegina</taxon>
        <taxon>IRL clade</taxon>
        <taxon>Trifolieae</taxon>
        <taxon>Trifolium</taxon>
    </lineage>
</organism>
<evidence type="ECO:0000313" key="1">
    <source>
        <dbReference type="EMBL" id="PNX68107.1"/>
    </source>
</evidence>